<accession>A0AA88MVW1</accession>
<keyword evidence="3" id="KW-1185">Reference proteome</keyword>
<gene>
    <name evidence="2" type="ORF">Q5P01_011152</name>
</gene>
<feature type="region of interest" description="Disordered" evidence="1">
    <location>
        <begin position="74"/>
        <end position="139"/>
    </location>
</feature>
<reference evidence="2" key="1">
    <citation type="submission" date="2023-07" db="EMBL/GenBank/DDBJ databases">
        <title>Chromosome-level Genome Assembly of Striped Snakehead (Channa striata).</title>
        <authorList>
            <person name="Liu H."/>
        </authorList>
    </citation>
    <scope>NUCLEOTIDE SEQUENCE</scope>
    <source>
        <strain evidence="2">Gz</strain>
        <tissue evidence="2">Muscle</tissue>
    </source>
</reference>
<protein>
    <submittedName>
        <fullName evidence="2">Uncharacterized protein</fullName>
    </submittedName>
</protein>
<evidence type="ECO:0000313" key="3">
    <source>
        <dbReference type="Proteomes" id="UP001187415"/>
    </source>
</evidence>
<feature type="compositionally biased region" description="Acidic residues" evidence="1">
    <location>
        <begin position="116"/>
        <end position="129"/>
    </location>
</feature>
<dbReference type="EMBL" id="JAUPFM010000008">
    <property type="protein sequence ID" value="KAK2844493.1"/>
    <property type="molecule type" value="Genomic_DNA"/>
</dbReference>
<evidence type="ECO:0000313" key="2">
    <source>
        <dbReference type="EMBL" id="KAK2844493.1"/>
    </source>
</evidence>
<organism evidence="2 3">
    <name type="scientific">Channa striata</name>
    <name type="common">Snakehead murrel</name>
    <name type="synonym">Ophicephalus striatus</name>
    <dbReference type="NCBI Taxonomy" id="64152"/>
    <lineage>
        <taxon>Eukaryota</taxon>
        <taxon>Metazoa</taxon>
        <taxon>Chordata</taxon>
        <taxon>Craniata</taxon>
        <taxon>Vertebrata</taxon>
        <taxon>Euteleostomi</taxon>
        <taxon>Actinopterygii</taxon>
        <taxon>Neopterygii</taxon>
        <taxon>Teleostei</taxon>
        <taxon>Neoteleostei</taxon>
        <taxon>Acanthomorphata</taxon>
        <taxon>Anabantaria</taxon>
        <taxon>Anabantiformes</taxon>
        <taxon>Channoidei</taxon>
        <taxon>Channidae</taxon>
        <taxon>Channa</taxon>
    </lineage>
</organism>
<sequence length="163" mass="18505">MLAAIAACRWSKEEEEEEQEEESEPYKSCTQCWDTIIITKQKICDKGVLDGVKMYAFYSLLVYIFYTVFKKEEEEAVEEEPGPVSMETASRKRDGHTPKMGKKACARLSESSSSSDSDEMSLSDEEDKDGLDIPACTPLASFCPSNKRLRRDGLLKFSWKQES</sequence>
<comment type="caution">
    <text evidence="2">The sequence shown here is derived from an EMBL/GenBank/DDBJ whole genome shotgun (WGS) entry which is preliminary data.</text>
</comment>
<evidence type="ECO:0000256" key="1">
    <source>
        <dbReference type="SAM" id="MobiDB-lite"/>
    </source>
</evidence>
<proteinExistence type="predicted"/>
<dbReference type="AlphaFoldDB" id="A0AA88MVW1"/>
<name>A0AA88MVW1_CHASR</name>
<dbReference type="Proteomes" id="UP001187415">
    <property type="component" value="Unassembled WGS sequence"/>
</dbReference>